<gene>
    <name evidence="7" type="ORF">CWE09_04605</name>
</gene>
<dbReference type="PROSITE" id="PS51898">
    <property type="entry name" value="TYR_RECOMBINASE"/>
    <property type="match status" value="1"/>
</dbReference>
<dbReference type="InterPro" id="IPR013762">
    <property type="entry name" value="Integrase-like_cat_sf"/>
</dbReference>
<dbReference type="Pfam" id="PF13356">
    <property type="entry name" value="Arm-DNA-bind_3"/>
    <property type="match status" value="1"/>
</dbReference>
<feature type="compositionally biased region" description="Basic and acidic residues" evidence="5">
    <location>
        <begin position="17"/>
        <end position="31"/>
    </location>
</feature>
<dbReference type="InterPro" id="IPR002104">
    <property type="entry name" value="Integrase_catalytic"/>
</dbReference>
<protein>
    <submittedName>
        <fullName evidence="7">Integrase</fullName>
    </submittedName>
</protein>
<dbReference type="PANTHER" id="PTHR30629">
    <property type="entry name" value="PROPHAGE INTEGRASE"/>
    <property type="match status" value="1"/>
</dbReference>
<dbReference type="EMBL" id="PIPL01000001">
    <property type="protein sequence ID" value="RUO26012.1"/>
    <property type="molecule type" value="Genomic_DNA"/>
</dbReference>
<evidence type="ECO:0000313" key="8">
    <source>
        <dbReference type="Proteomes" id="UP000288293"/>
    </source>
</evidence>
<dbReference type="GO" id="GO:0015074">
    <property type="term" value="P:DNA integration"/>
    <property type="evidence" value="ECO:0007669"/>
    <property type="project" value="UniProtKB-KW"/>
</dbReference>
<feature type="compositionally biased region" description="Basic and acidic residues" evidence="5">
    <location>
        <begin position="95"/>
        <end position="108"/>
    </location>
</feature>
<sequence length="405" mass="45701">MPKAAKRLTDTAVKTAKPKDHDTDKPKDRVMTDGNGLQLRVRANGSKLWNFNYIHPVTKKRLNMGLGAYPDVKLAQARALADDARSKVAAGMDPKVSREEKAESDRASARSTLEHVTALWFEVKKTKVTADYADDIWRSLLLHVFPKLGKTPIGDLTAPKLIEVMRPVEESGRLETVKRVNQRVNEVMIHAVNSGIIHANPLAAVGSAFKSPEKRNMPTLAPDELPAFLEKLQDASLTLTTKYLIRWQLHTMTRPSEAAGARWDELVEHDDGQIDWVIPAERMKKRKAHTVPLSSEAKRILDKMRPISGEREHIFPSQRNPQTHTNNQTANMAIKRMGYGGKLVSHGLRALASTILNEEGKDPDLIEAALAHVDANQVRSAYNRSNYLERRRELMEWWSQYLNRL</sequence>
<evidence type="ECO:0000313" key="7">
    <source>
        <dbReference type="EMBL" id="RUO26012.1"/>
    </source>
</evidence>
<keyword evidence="3" id="KW-0238">DNA-binding</keyword>
<accession>A0A432W7J8</accession>
<evidence type="ECO:0000256" key="3">
    <source>
        <dbReference type="ARBA" id="ARBA00023125"/>
    </source>
</evidence>
<dbReference type="Gene3D" id="1.10.443.10">
    <property type="entry name" value="Intergrase catalytic core"/>
    <property type="match status" value="1"/>
</dbReference>
<dbReference type="GO" id="GO:0003677">
    <property type="term" value="F:DNA binding"/>
    <property type="evidence" value="ECO:0007669"/>
    <property type="project" value="UniProtKB-KW"/>
</dbReference>
<dbReference type="InterPro" id="IPR050808">
    <property type="entry name" value="Phage_Integrase"/>
</dbReference>
<dbReference type="InterPro" id="IPR010998">
    <property type="entry name" value="Integrase_recombinase_N"/>
</dbReference>
<keyword evidence="2" id="KW-0229">DNA integration</keyword>
<evidence type="ECO:0000256" key="4">
    <source>
        <dbReference type="ARBA" id="ARBA00023172"/>
    </source>
</evidence>
<dbReference type="InterPro" id="IPR038488">
    <property type="entry name" value="Integrase_DNA-bd_sf"/>
</dbReference>
<keyword evidence="4" id="KW-0233">DNA recombination</keyword>
<dbReference type="RefSeq" id="WP_126802828.1">
    <property type="nucleotide sequence ID" value="NZ_PIPL01000001.1"/>
</dbReference>
<keyword evidence="8" id="KW-1185">Reference proteome</keyword>
<dbReference type="InterPro" id="IPR011010">
    <property type="entry name" value="DNA_brk_join_enz"/>
</dbReference>
<dbReference type="InterPro" id="IPR053876">
    <property type="entry name" value="Phage_int_M"/>
</dbReference>
<dbReference type="InterPro" id="IPR025166">
    <property type="entry name" value="Integrase_DNA_bind_dom"/>
</dbReference>
<dbReference type="PANTHER" id="PTHR30629:SF6">
    <property type="entry name" value="PROPHAGE INTEGRASE INTA-RELATED"/>
    <property type="match status" value="1"/>
</dbReference>
<dbReference type="SUPFAM" id="SSF56349">
    <property type="entry name" value="DNA breaking-rejoining enzymes"/>
    <property type="match status" value="1"/>
</dbReference>
<comment type="caution">
    <text evidence="7">The sequence shown here is derived from an EMBL/GenBank/DDBJ whole genome shotgun (WGS) entry which is preliminary data.</text>
</comment>
<dbReference type="Gene3D" id="3.30.160.390">
    <property type="entry name" value="Integrase, DNA-binding domain"/>
    <property type="match status" value="1"/>
</dbReference>
<dbReference type="GO" id="GO:0006310">
    <property type="term" value="P:DNA recombination"/>
    <property type="evidence" value="ECO:0007669"/>
    <property type="project" value="UniProtKB-KW"/>
</dbReference>
<reference evidence="7 8" key="1">
    <citation type="journal article" date="2011" name="Front. Microbiol.">
        <title>Genomic signatures of strain selection and enhancement in Bacillus atrophaeus var. globigii, a historical biowarfare simulant.</title>
        <authorList>
            <person name="Gibbons H.S."/>
            <person name="Broomall S.M."/>
            <person name="McNew L.A."/>
            <person name="Daligault H."/>
            <person name="Chapman C."/>
            <person name="Bruce D."/>
            <person name="Karavis M."/>
            <person name="Krepps M."/>
            <person name="McGregor P.A."/>
            <person name="Hong C."/>
            <person name="Park K.H."/>
            <person name="Akmal A."/>
            <person name="Feldman A."/>
            <person name="Lin J.S."/>
            <person name="Chang W.E."/>
            <person name="Higgs B.W."/>
            <person name="Demirev P."/>
            <person name="Lindquist J."/>
            <person name="Liem A."/>
            <person name="Fochler E."/>
            <person name="Read T.D."/>
            <person name="Tapia R."/>
            <person name="Johnson S."/>
            <person name="Bishop-Lilly K.A."/>
            <person name="Detter C."/>
            <person name="Han C."/>
            <person name="Sozhamannan S."/>
            <person name="Rosenzweig C.N."/>
            <person name="Skowronski E.W."/>
        </authorList>
    </citation>
    <scope>NUCLEOTIDE SEQUENCE [LARGE SCALE GENOMIC DNA]</scope>
    <source>
        <strain evidence="7 8">MLST1</strain>
    </source>
</reference>
<evidence type="ECO:0000256" key="1">
    <source>
        <dbReference type="ARBA" id="ARBA00008857"/>
    </source>
</evidence>
<dbReference type="Pfam" id="PF22022">
    <property type="entry name" value="Phage_int_M"/>
    <property type="match status" value="1"/>
</dbReference>
<feature type="domain" description="Tyr recombinase" evidence="6">
    <location>
        <begin position="215"/>
        <end position="396"/>
    </location>
</feature>
<feature type="region of interest" description="Disordered" evidence="5">
    <location>
        <begin position="1"/>
        <end position="32"/>
    </location>
</feature>
<dbReference type="CDD" id="cd00801">
    <property type="entry name" value="INT_P4_C"/>
    <property type="match status" value="1"/>
</dbReference>
<evidence type="ECO:0000259" key="6">
    <source>
        <dbReference type="PROSITE" id="PS51898"/>
    </source>
</evidence>
<dbReference type="Proteomes" id="UP000288293">
    <property type="component" value="Unassembled WGS sequence"/>
</dbReference>
<organism evidence="7 8">
    <name type="scientific">Aliidiomarina minuta</name>
    <dbReference type="NCBI Taxonomy" id="880057"/>
    <lineage>
        <taxon>Bacteria</taxon>
        <taxon>Pseudomonadati</taxon>
        <taxon>Pseudomonadota</taxon>
        <taxon>Gammaproteobacteria</taxon>
        <taxon>Alteromonadales</taxon>
        <taxon>Idiomarinaceae</taxon>
        <taxon>Aliidiomarina</taxon>
    </lineage>
</organism>
<dbReference type="OrthoDB" id="9795573at2"/>
<dbReference type="NCBIfam" id="NF007246">
    <property type="entry name" value="PRK09692.1"/>
    <property type="match status" value="1"/>
</dbReference>
<dbReference type="Gene3D" id="1.10.150.130">
    <property type="match status" value="1"/>
</dbReference>
<dbReference type="AlphaFoldDB" id="A0A432W7J8"/>
<evidence type="ECO:0000256" key="5">
    <source>
        <dbReference type="SAM" id="MobiDB-lite"/>
    </source>
</evidence>
<feature type="region of interest" description="Disordered" evidence="5">
    <location>
        <begin position="86"/>
        <end position="108"/>
    </location>
</feature>
<comment type="similarity">
    <text evidence="1">Belongs to the 'phage' integrase family.</text>
</comment>
<dbReference type="Pfam" id="PF00589">
    <property type="entry name" value="Phage_integrase"/>
    <property type="match status" value="1"/>
</dbReference>
<evidence type="ECO:0000256" key="2">
    <source>
        <dbReference type="ARBA" id="ARBA00022908"/>
    </source>
</evidence>
<name>A0A432W7J8_9GAMM</name>
<proteinExistence type="inferred from homology"/>